<keyword evidence="2" id="KW-0472">Membrane</keyword>
<organism evidence="3">
    <name type="scientific">viral metagenome</name>
    <dbReference type="NCBI Taxonomy" id="1070528"/>
    <lineage>
        <taxon>unclassified sequences</taxon>
        <taxon>metagenomes</taxon>
        <taxon>organismal metagenomes</taxon>
    </lineage>
</organism>
<feature type="coiled-coil region" evidence="1">
    <location>
        <begin position="679"/>
        <end position="736"/>
    </location>
</feature>
<dbReference type="EMBL" id="MN738763">
    <property type="protein sequence ID" value="QHS83758.1"/>
    <property type="molecule type" value="Genomic_DNA"/>
</dbReference>
<reference evidence="3" key="1">
    <citation type="journal article" date="2020" name="Nature">
        <title>Giant virus diversity and host interactions through global metagenomics.</title>
        <authorList>
            <person name="Schulz F."/>
            <person name="Roux S."/>
            <person name="Paez-Espino D."/>
            <person name="Jungbluth S."/>
            <person name="Walsh D.A."/>
            <person name="Denef V.J."/>
            <person name="McMahon K.D."/>
            <person name="Konstantinidis K.T."/>
            <person name="Eloe-Fadrosh E.A."/>
            <person name="Kyrpides N.C."/>
            <person name="Woyke T."/>
        </authorList>
    </citation>
    <scope>NUCLEOTIDE SEQUENCE</scope>
    <source>
        <strain evidence="3">GVMAG-S-ERX555961-36</strain>
    </source>
</reference>
<name>A0A6C0AVH6_9ZZZZ</name>
<accession>A0A6C0AVH6</accession>
<protein>
    <submittedName>
        <fullName evidence="3">Uncharacterized protein</fullName>
    </submittedName>
</protein>
<keyword evidence="2" id="KW-0812">Transmembrane</keyword>
<dbReference type="AlphaFoldDB" id="A0A6C0AVH6"/>
<evidence type="ECO:0000256" key="1">
    <source>
        <dbReference type="SAM" id="Coils"/>
    </source>
</evidence>
<keyword evidence="2" id="KW-1133">Transmembrane helix</keyword>
<evidence type="ECO:0000256" key="2">
    <source>
        <dbReference type="SAM" id="Phobius"/>
    </source>
</evidence>
<feature type="transmembrane region" description="Helical" evidence="2">
    <location>
        <begin position="767"/>
        <end position="785"/>
    </location>
</feature>
<evidence type="ECO:0000313" key="3">
    <source>
        <dbReference type="EMBL" id="QHS83758.1"/>
    </source>
</evidence>
<sequence>MITYSMNNNIKIISALLLIIVLLYLSKSSHESFGLGTSIAGVHARLKDQAALPSPDHTMNLSILEDASKAFEGGLNGNGTDYGYATLLPLKSERTGQNVSDGVIPGAWTPRGLRGFTGGGAKWMFPIRKRGKEKSPKQPFTVVSNYLFYIENYNGKMEIPLCIVMARAAKSNAKVEEEKEELKQSYIEKGVEASTAQSRAERRVKLYKDHFCLPRLIFDNKTKKIDIKNIVPEEGRKLISEFKINVGTGPLYTFDSEQRDFIDFGIKDGINQIAYVFTKTKAISVYINGVLFGNLYLRDDYDDRDDMVFHATSLFGDFEGIYGKNGVWTYAAEWDKSNPNSKKSAKPSNHDLTKLYIQRMRNNKIAEIYLRKVRIYKSMLHPDNIRHLYENREILMVGPRAFRQANFTKTGDFGEFTLHPDSDGTSMVFDENGVTFEQGIKVNVYHERRESGVADAPPPVNADASENIIDASENIIDGDDENVTNVGDALSGMSFTEASAEIVKKAEEFTGFSREYRFRVYNLGNWNGTAKVKTWGIYNLHINKKNEIIINTFYDSSQFLKLENGVIYNLCEVVNGNTVNVYINGQLLSEVILKANTRSKAFLDNSMIKLPGSPPSGGIRIEYVGLKYFTQMLTPTEINLLVYERLSGIEDLDEFGSSGLKSLFKNVIGNFKRYKNKTKRELEAMLEDELNKVRESHRQEVADRERLLLSAKTDLLELAEREKLLREQKIQEFLRENKRIEKLEYETERRIKLKEKAIKKQKKRNKILSILLVTFIALAIGIGIYNKYGDDIKEYLSGLFGDGGPNYNYMKRSRMPKFPWPRR</sequence>
<keyword evidence="1" id="KW-0175">Coiled coil</keyword>
<proteinExistence type="predicted"/>